<evidence type="ECO:0000313" key="3">
    <source>
        <dbReference type="Proteomes" id="UP000236379"/>
    </source>
</evidence>
<dbReference type="InterPro" id="IPR002934">
    <property type="entry name" value="Polymerase_NTP_transf_dom"/>
</dbReference>
<organism evidence="2 3">
    <name type="scientific">Deinococcus koreensis</name>
    <dbReference type="NCBI Taxonomy" id="2054903"/>
    <lineage>
        <taxon>Bacteria</taxon>
        <taxon>Thermotogati</taxon>
        <taxon>Deinococcota</taxon>
        <taxon>Deinococci</taxon>
        <taxon>Deinococcales</taxon>
        <taxon>Deinococcaceae</taxon>
        <taxon>Deinococcus</taxon>
    </lineage>
</organism>
<name>A0A2K3V2V1_9DEIO</name>
<keyword evidence="3" id="KW-1185">Reference proteome</keyword>
<feature type="domain" description="Polymerase nucleotidyl transferase" evidence="1">
    <location>
        <begin position="14"/>
        <end position="99"/>
    </location>
</feature>
<dbReference type="Gene3D" id="3.30.460.10">
    <property type="entry name" value="Beta Polymerase, domain 2"/>
    <property type="match status" value="1"/>
</dbReference>
<evidence type="ECO:0000313" key="2">
    <source>
        <dbReference type="EMBL" id="PNY83112.1"/>
    </source>
</evidence>
<dbReference type="AlphaFoldDB" id="A0A2K3V2V1"/>
<evidence type="ECO:0000259" key="1">
    <source>
        <dbReference type="Pfam" id="PF01909"/>
    </source>
</evidence>
<reference evidence="2 3" key="1">
    <citation type="submission" date="2018-01" db="EMBL/GenBank/DDBJ databases">
        <title>Deinococcus koreensis sp. nov., a radiation-resistant bacterium isolated from river water.</title>
        <authorList>
            <person name="Choi A."/>
        </authorList>
    </citation>
    <scope>NUCLEOTIDE SEQUENCE [LARGE SCALE GENOMIC DNA]</scope>
    <source>
        <strain evidence="2 3">SJW1-2</strain>
    </source>
</reference>
<dbReference type="OrthoDB" id="5643411at2"/>
<dbReference type="GO" id="GO:0016779">
    <property type="term" value="F:nucleotidyltransferase activity"/>
    <property type="evidence" value="ECO:0007669"/>
    <property type="project" value="InterPro"/>
</dbReference>
<dbReference type="Proteomes" id="UP000236379">
    <property type="component" value="Unassembled WGS sequence"/>
</dbReference>
<protein>
    <submittedName>
        <fullName evidence="2">DNA polymerase III subunit beta</fullName>
    </submittedName>
</protein>
<proteinExistence type="predicted"/>
<dbReference type="Pfam" id="PF01909">
    <property type="entry name" value="NTP_transf_2"/>
    <property type="match status" value="1"/>
</dbReference>
<dbReference type="SUPFAM" id="SSF81301">
    <property type="entry name" value="Nucleotidyltransferase"/>
    <property type="match status" value="1"/>
</dbReference>
<comment type="caution">
    <text evidence="2">The sequence shown here is derived from an EMBL/GenBank/DDBJ whole genome shotgun (WGS) entry which is preliminary data.</text>
</comment>
<dbReference type="CDD" id="cd05403">
    <property type="entry name" value="NT_KNTase_like"/>
    <property type="match status" value="1"/>
</dbReference>
<dbReference type="InterPro" id="IPR043519">
    <property type="entry name" value="NT_sf"/>
</dbReference>
<dbReference type="EMBL" id="PPPD01000001">
    <property type="protein sequence ID" value="PNY83112.1"/>
    <property type="molecule type" value="Genomic_DNA"/>
</dbReference>
<accession>A0A2K3V2V1</accession>
<gene>
    <name evidence="2" type="ORF">CVO96_15130</name>
</gene>
<dbReference type="RefSeq" id="WP_103313544.1">
    <property type="nucleotide sequence ID" value="NZ_PPPD01000001.1"/>
</dbReference>
<sequence length="105" mass="11896">MRPLDLIETHRADLERLLVETGVVRLELFGSALTPDYDPSRSDLDFLVEFAPETDLGPWLSRFFDLRDALSRLLGRPVDLVSRQALGSAPLRRQAQDTRTLIYAA</sequence>